<dbReference type="SUPFAM" id="SSF140931">
    <property type="entry name" value="Fic-like"/>
    <property type="match status" value="1"/>
</dbReference>
<dbReference type="eggNOG" id="COG3177">
    <property type="taxonomic scope" value="Bacteria"/>
</dbReference>
<evidence type="ECO:0000256" key="2">
    <source>
        <dbReference type="PIRSR" id="PIRSR640198-2"/>
    </source>
</evidence>
<sequence length="265" mass="30416">MIDGKHVFGPPEDIREVKNAYEAYERVSELDPYDVKNLLFAHKLMMEGLVKEAGRFRSGNVGVYAGDQLIHAGTPARYVPDLVSQLMTWLKESKYHPLVTSCIFHYEFEFIHPFADGNGRTGRLWQSLILQKWNDLFAWLPVENLVHANQTEYYRVLQKADNSGDSTEFVEFMLGMIRNALKELSENQGKTDNNDVAINVARNVVTNEDKVLELLRQDGRLTAKVLSLSLGLTQRQVQRILASLKEEKKIIRYGARKNGYWKVPE</sequence>
<organism evidence="4 5">
    <name type="scientific">Shuttleworthella satelles DSM 14600</name>
    <dbReference type="NCBI Taxonomy" id="626523"/>
    <lineage>
        <taxon>Bacteria</taxon>
        <taxon>Bacillati</taxon>
        <taxon>Bacillota</taxon>
        <taxon>Clostridia</taxon>
        <taxon>Lachnospirales</taxon>
        <taxon>Lachnospiraceae</taxon>
        <taxon>Shuttleworthella</taxon>
    </lineage>
</organism>
<dbReference type="EMBL" id="ACIP02000004">
    <property type="protein sequence ID" value="EEP27636.1"/>
    <property type="molecule type" value="Genomic_DNA"/>
</dbReference>
<dbReference type="PROSITE" id="PS51459">
    <property type="entry name" value="FIDO"/>
    <property type="match status" value="1"/>
</dbReference>
<feature type="binding site" evidence="2">
    <location>
        <begin position="153"/>
        <end position="154"/>
    </location>
    <ligand>
        <name>ATP</name>
        <dbReference type="ChEBI" id="CHEBI:30616"/>
    </ligand>
</feature>
<dbReference type="HOGENOM" id="CLU_047250_0_0_9"/>
<dbReference type="STRING" id="626523.GCWU000342_01629"/>
<dbReference type="InterPro" id="IPR036597">
    <property type="entry name" value="Fido-like_dom_sf"/>
</dbReference>
<feature type="active site" evidence="1">
    <location>
        <position position="112"/>
    </location>
</feature>
<feature type="binding site" evidence="2">
    <location>
        <begin position="116"/>
        <end position="123"/>
    </location>
    <ligand>
        <name>ATP</name>
        <dbReference type="ChEBI" id="CHEBI:30616"/>
    </ligand>
</feature>
<accession>C4GCD6</accession>
<dbReference type="InterPro" id="IPR040198">
    <property type="entry name" value="Fido_containing"/>
</dbReference>
<dbReference type="SUPFAM" id="SSF46785">
    <property type="entry name" value="Winged helix' DNA-binding domain"/>
    <property type="match status" value="1"/>
</dbReference>
<feature type="binding site" evidence="2">
    <location>
        <position position="162"/>
    </location>
    <ligand>
        <name>ATP</name>
        <dbReference type="ChEBI" id="CHEBI:30616"/>
    </ligand>
</feature>
<keyword evidence="2" id="KW-0067">ATP-binding</keyword>
<evidence type="ECO:0000259" key="3">
    <source>
        <dbReference type="PROSITE" id="PS51459"/>
    </source>
</evidence>
<name>C4GCD6_9FIRM</name>
<gene>
    <name evidence="4" type="ORF">GCWU000342_01629</name>
</gene>
<dbReference type="Gene3D" id="1.10.10.10">
    <property type="entry name" value="Winged helix-like DNA-binding domain superfamily/Winged helix DNA-binding domain"/>
    <property type="match status" value="1"/>
</dbReference>
<reference evidence="4" key="1">
    <citation type="submission" date="2009-04" db="EMBL/GenBank/DDBJ databases">
        <authorList>
            <person name="Weinstock G."/>
            <person name="Sodergren E."/>
            <person name="Clifton S."/>
            <person name="Fulton L."/>
            <person name="Fulton B."/>
            <person name="Courtney L."/>
            <person name="Fronick C."/>
            <person name="Harrison M."/>
            <person name="Strong C."/>
            <person name="Farmer C."/>
            <person name="Delahaunty K."/>
            <person name="Markovic C."/>
            <person name="Hall O."/>
            <person name="Minx P."/>
            <person name="Tomlinson C."/>
            <person name="Mitreva M."/>
            <person name="Nelson J."/>
            <person name="Hou S."/>
            <person name="Wollam A."/>
            <person name="Pepin K.H."/>
            <person name="Johnson M."/>
            <person name="Bhonagiri V."/>
            <person name="Nash W.E."/>
            <person name="Warren W."/>
            <person name="Chinwalla A."/>
            <person name="Mardis E.R."/>
            <person name="Wilson R.K."/>
        </authorList>
    </citation>
    <scope>NUCLEOTIDE SEQUENCE [LARGE SCALE GENOMIC DNA]</scope>
    <source>
        <strain evidence="4">DSM 14600</strain>
    </source>
</reference>
<dbReference type="InterPro" id="IPR003812">
    <property type="entry name" value="Fido"/>
</dbReference>
<dbReference type="AlphaFoldDB" id="C4GCD6"/>
<comment type="caution">
    <text evidence="4">The sequence shown here is derived from an EMBL/GenBank/DDBJ whole genome shotgun (WGS) entry which is preliminary data.</text>
</comment>
<dbReference type="Gene3D" id="1.10.3290.10">
    <property type="entry name" value="Fido-like domain"/>
    <property type="match status" value="1"/>
</dbReference>
<dbReference type="Pfam" id="PF02661">
    <property type="entry name" value="Fic"/>
    <property type="match status" value="1"/>
</dbReference>
<keyword evidence="5" id="KW-1185">Reference proteome</keyword>
<protein>
    <submittedName>
        <fullName evidence="4">Fic family protein</fullName>
    </submittedName>
</protein>
<dbReference type="Proteomes" id="UP000003494">
    <property type="component" value="Unassembled WGS sequence"/>
</dbReference>
<dbReference type="InterPro" id="IPR036390">
    <property type="entry name" value="WH_DNA-bd_sf"/>
</dbReference>
<dbReference type="InterPro" id="IPR036388">
    <property type="entry name" value="WH-like_DNA-bd_sf"/>
</dbReference>
<evidence type="ECO:0000256" key="1">
    <source>
        <dbReference type="PIRSR" id="PIRSR640198-1"/>
    </source>
</evidence>
<dbReference type="PANTHER" id="PTHR13504:SF38">
    <property type="entry name" value="FIDO DOMAIN-CONTAINING PROTEIN"/>
    <property type="match status" value="1"/>
</dbReference>
<feature type="domain" description="Fido" evidence="3">
    <location>
        <begin position="33"/>
        <end position="175"/>
    </location>
</feature>
<keyword evidence="2" id="KW-0547">Nucleotide-binding</keyword>
<proteinExistence type="predicted"/>
<dbReference type="GO" id="GO:0005524">
    <property type="term" value="F:ATP binding"/>
    <property type="evidence" value="ECO:0007669"/>
    <property type="project" value="UniProtKB-KW"/>
</dbReference>
<evidence type="ECO:0000313" key="4">
    <source>
        <dbReference type="EMBL" id="EEP27636.1"/>
    </source>
</evidence>
<dbReference type="PANTHER" id="PTHR13504">
    <property type="entry name" value="FIDO DOMAIN-CONTAINING PROTEIN DDB_G0283145"/>
    <property type="match status" value="1"/>
</dbReference>
<evidence type="ECO:0000313" key="5">
    <source>
        <dbReference type="Proteomes" id="UP000003494"/>
    </source>
</evidence>